<evidence type="ECO:0000256" key="5">
    <source>
        <dbReference type="ARBA" id="ARBA00022989"/>
    </source>
</evidence>
<dbReference type="Gene3D" id="1.20.1070.10">
    <property type="entry name" value="Rhodopsin 7-helix transmembrane proteins"/>
    <property type="match status" value="1"/>
</dbReference>
<feature type="non-terminal residue" evidence="11">
    <location>
        <position position="161"/>
    </location>
</feature>
<dbReference type="GO" id="GO:0005886">
    <property type="term" value="C:plasma membrane"/>
    <property type="evidence" value="ECO:0007669"/>
    <property type="project" value="UniProtKB-SubCell"/>
</dbReference>
<keyword evidence="4" id="KW-0552">Olfaction</keyword>
<protein>
    <submittedName>
        <fullName evidence="11">Olfactory receptor</fullName>
    </submittedName>
</protein>
<evidence type="ECO:0000313" key="11">
    <source>
        <dbReference type="EMBL" id="AAR22973.1"/>
    </source>
</evidence>
<dbReference type="SUPFAM" id="SSF81321">
    <property type="entry name" value="Family A G protein-coupled receptor-like"/>
    <property type="match status" value="1"/>
</dbReference>
<comment type="subcellular location">
    <subcellularLocation>
        <location evidence="1">Cell membrane</location>
        <topology evidence="1">Multi-pass membrane protein</topology>
    </subcellularLocation>
</comment>
<dbReference type="PANTHER" id="PTHR26452">
    <property type="entry name" value="OLFACTORY RECEPTOR"/>
    <property type="match status" value="1"/>
</dbReference>
<dbReference type="Pfam" id="PF13853">
    <property type="entry name" value="7tm_4"/>
    <property type="match status" value="1"/>
</dbReference>
<evidence type="ECO:0000256" key="1">
    <source>
        <dbReference type="ARBA" id="ARBA00004651"/>
    </source>
</evidence>
<keyword evidence="4" id="KW-0716">Sensory transduction</keyword>
<evidence type="ECO:0000256" key="8">
    <source>
        <dbReference type="ARBA" id="ARBA00023170"/>
    </source>
</evidence>
<evidence type="ECO:0000256" key="7">
    <source>
        <dbReference type="ARBA" id="ARBA00023136"/>
    </source>
</evidence>
<evidence type="ECO:0000256" key="10">
    <source>
        <dbReference type="SAM" id="Phobius"/>
    </source>
</evidence>
<feature type="transmembrane region" description="Helical" evidence="10">
    <location>
        <begin position="14"/>
        <end position="32"/>
    </location>
</feature>
<evidence type="ECO:0000256" key="4">
    <source>
        <dbReference type="ARBA" id="ARBA00022725"/>
    </source>
</evidence>
<keyword evidence="3 10" id="KW-0812">Transmembrane</keyword>
<dbReference type="InterPro" id="IPR000725">
    <property type="entry name" value="Olfact_rcpt"/>
</dbReference>
<reference evidence="11" key="1">
    <citation type="submission" date="2003-11" db="EMBL/GenBank/DDBJ databases">
        <title>Olfactory Receptor Gene Expression in Tiger Salamander Olfactory Epithelium.</title>
        <authorList>
            <person name="Marchand J.E."/>
            <person name="Yang X."/>
            <person name="Chikaraishi D."/>
            <person name="Krieger J."/>
            <person name="Breer H."/>
            <person name="Kauer J.S."/>
        </authorList>
    </citation>
    <scope>NUCLEOTIDE SEQUENCE</scope>
    <source>
        <tissue evidence="11">Olfactory epithelium</tissue>
    </source>
</reference>
<accession>Q6JH66</accession>
<evidence type="ECO:0000256" key="2">
    <source>
        <dbReference type="ARBA" id="ARBA00022475"/>
    </source>
</evidence>
<dbReference type="PRINTS" id="PR00245">
    <property type="entry name" value="OLFACTORYR"/>
</dbReference>
<keyword evidence="9" id="KW-0807">Transducer</keyword>
<dbReference type="GO" id="GO:0004930">
    <property type="term" value="F:G protein-coupled receptor activity"/>
    <property type="evidence" value="ECO:0007669"/>
    <property type="project" value="UniProtKB-KW"/>
</dbReference>
<sequence length="161" mass="17912">CQPLHYTTIMTRRLCVQLLTAVYTVGILHSMIETGCTFHLPFCHWEIHHFCCDIPPLLKLSCTETIINEAVIFIFGGSLAIVSLLSVLISYAAIISAVLRMQSVAARLKVFSTCSSHFTGVTLYYGTIIYPIFDPHPAIPRPGQGCDFIYTVVIPMLNPSY</sequence>
<evidence type="ECO:0000256" key="3">
    <source>
        <dbReference type="ARBA" id="ARBA00022692"/>
    </source>
</evidence>
<keyword evidence="8 11" id="KW-0675">Receptor</keyword>
<dbReference type="GO" id="GO:0004984">
    <property type="term" value="F:olfactory receptor activity"/>
    <property type="evidence" value="ECO:0007669"/>
    <property type="project" value="InterPro"/>
</dbReference>
<dbReference type="AlphaFoldDB" id="Q6JH66"/>
<feature type="non-terminal residue" evidence="11">
    <location>
        <position position="1"/>
    </location>
</feature>
<evidence type="ECO:0000256" key="6">
    <source>
        <dbReference type="ARBA" id="ARBA00023040"/>
    </source>
</evidence>
<dbReference type="InterPro" id="IPR050516">
    <property type="entry name" value="Olfactory_GPCR"/>
</dbReference>
<keyword evidence="7 10" id="KW-0472">Membrane</keyword>
<evidence type="ECO:0000256" key="9">
    <source>
        <dbReference type="ARBA" id="ARBA00023224"/>
    </source>
</evidence>
<keyword evidence="5 10" id="KW-1133">Transmembrane helix</keyword>
<organism evidence="11">
    <name type="scientific">Ambystoma tigrinum</name>
    <name type="common">Eastern tiger salamander</name>
    <dbReference type="NCBI Taxonomy" id="8305"/>
    <lineage>
        <taxon>Eukaryota</taxon>
        <taxon>Metazoa</taxon>
        <taxon>Chordata</taxon>
        <taxon>Craniata</taxon>
        <taxon>Vertebrata</taxon>
        <taxon>Euteleostomi</taxon>
        <taxon>Amphibia</taxon>
        <taxon>Batrachia</taxon>
        <taxon>Caudata</taxon>
        <taxon>Salamandroidea</taxon>
        <taxon>Ambystomatidae</taxon>
        <taxon>Ambystoma</taxon>
    </lineage>
</organism>
<keyword evidence="6" id="KW-0297">G-protein coupled receptor</keyword>
<name>Q6JH66_AMBTI</name>
<proteinExistence type="evidence at transcript level"/>
<feature type="transmembrane region" description="Helical" evidence="10">
    <location>
        <begin position="70"/>
        <end position="99"/>
    </location>
</feature>
<keyword evidence="2" id="KW-1003">Cell membrane</keyword>
<dbReference type="EMBL" id="AY485165">
    <property type="protein sequence ID" value="AAR22973.1"/>
    <property type="molecule type" value="mRNA"/>
</dbReference>